<feature type="domain" description="Aminopeptidase N-like N-terminal" evidence="1">
    <location>
        <begin position="36"/>
        <end position="214"/>
    </location>
</feature>
<dbReference type="Proteomes" id="UP000010094">
    <property type="component" value="Chromosome I"/>
</dbReference>
<dbReference type="GO" id="GO:0005737">
    <property type="term" value="C:cytoplasm"/>
    <property type="evidence" value="ECO:0007669"/>
    <property type="project" value="TreeGrafter"/>
</dbReference>
<keyword evidence="3" id="KW-1185">Reference proteome</keyword>
<dbReference type="OrthoDB" id="10031169at2759"/>
<dbReference type="GO" id="GO:0016020">
    <property type="term" value="C:membrane"/>
    <property type="evidence" value="ECO:0007669"/>
    <property type="project" value="TreeGrafter"/>
</dbReference>
<dbReference type="InterPro" id="IPR050344">
    <property type="entry name" value="Peptidase_M1_aminopeptidases"/>
</dbReference>
<dbReference type="AlphaFoldDB" id="I6ZH06"/>
<dbReference type="InterPro" id="IPR042097">
    <property type="entry name" value="Aminopeptidase_N-like_N_sf"/>
</dbReference>
<gene>
    <name evidence="2" type="ordered locus">EROM_011290</name>
</gene>
<keyword evidence="2" id="KW-0378">Hydrolase</keyword>
<dbReference type="InterPro" id="IPR001930">
    <property type="entry name" value="Peptidase_M1"/>
</dbReference>
<evidence type="ECO:0000313" key="2">
    <source>
        <dbReference type="EMBL" id="AFN82473.1"/>
    </source>
</evidence>
<dbReference type="Gene3D" id="2.60.40.1730">
    <property type="entry name" value="tricorn interacting facor f3 domain"/>
    <property type="match status" value="1"/>
</dbReference>
<dbReference type="KEGG" id="ero:EROM_011290"/>
<dbReference type="EMBL" id="CP003518">
    <property type="protein sequence ID" value="AFN82473.1"/>
    <property type="molecule type" value="Genomic_DNA"/>
</dbReference>
<dbReference type="RefSeq" id="XP_009263970.1">
    <property type="nucleotide sequence ID" value="XM_009265695.1"/>
</dbReference>
<keyword evidence="2" id="KW-0645">Protease</keyword>
<dbReference type="GO" id="GO:0005615">
    <property type="term" value="C:extracellular space"/>
    <property type="evidence" value="ECO:0007669"/>
    <property type="project" value="TreeGrafter"/>
</dbReference>
<sequence>MRWVELMIGMIMPMIESKNMEDKNGSGPLKLSRVVVPSHYDLHVKVMDAGFCGSVGIQVDISEPVDEIVMNAKELEIWDAGIVVGDKRIDGEVVVGDYEKEYEVVRLRFPSRIPKGEGYIVAEFCGDYNSGLVGFYKSGGDSKIYSTHFEPTDARRVFPCFDQPDMKATFSISLDAPANLVVLSNSPAVGSSRKEYGDRAIEYFEKTSKMSTYLLHL</sequence>
<protein>
    <submittedName>
        <fullName evidence="2">Aminopeptidase N</fullName>
    </submittedName>
</protein>
<dbReference type="PANTHER" id="PTHR11533">
    <property type="entry name" value="PROTEASE M1 ZINC METALLOPROTEASE"/>
    <property type="match status" value="1"/>
</dbReference>
<organism evidence="2 3">
    <name type="scientific">Encephalitozoon romaleae (strain SJ-2008)</name>
    <name type="common">Microsporidian parasite</name>
    <dbReference type="NCBI Taxonomy" id="1178016"/>
    <lineage>
        <taxon>Eukaryota</taxon>
        <taxon>Fungi</taxon>
        <taxon>Fungi incertae sedis</taxon>
        <taxon>Microsporidia</taxon>
        <taxon>Unikaryonidae</taxon>
        <taxon>Encephalitozoon</taxon>
    </lineage>
</organism>
<dbReference type="PANTHER" id="PTHR11533:SF174">
    <property type="entry name" value="PUROMYCIN-SENSITIVE AMINOPEPTIDASE-RELATED"/>
    <property type="match status" value="1"/>
</dbReference>
<reference evidence="2 3" key="1">
    <citation type="journal article" date="2012" name="Proc. Natl. Acad. Sci. U.S.A.">
        <title>Gain and loss of multiple functionally related, horizontally transferred genes in the reduced genomes of two microsporidian parasites.</title>
        <authorList>
            <person name="Pombert J.-F."/>
            <person name="Selman M."/>
            <person name="Burki F."/>
            <person name="Bardell F.T."/>
            <person name="Farinelli L."/>
            <person name="Solter L.F."/>
            <person name="Whitman D.W."/>
            <person name="Weiss L.M."/>
            <person name="Corradi N."/>
            <person name="Keeling P.J."/>
        </authorList>
    </citation>
    <scope>NUCLEOTIDE SEQUENCE [LARGE SCALE GENOMIC DNA]</scope>
    <source>
        <strain evidence="2 3">SJ-2008</strain>
    </source>
</reference>
<evidence type="ECO:0000313" key="3">
    <source>
        <dbReference type="Proteomes" id="UP000010094"/>
    </source>
</evidence>
<dbReference type="HOGENOM" id="CLU_110389_0_0_1"/>
<dbReference type="VEuPathDB" id="MicrosporidiaDB:EROM_011290"/>
<dbReference type="GO" id="GO:0070006">
    <property type="term" value="F:metalloaminopeptidase activity"/>
    <property type="evidence" value="ECO:0007669"/>
    <property type="project" value="TreeGrafter"/>
</dbReference>
<dbReference type="SUPFAM" id="SSF63737">
    <property type="entry name" value="Leukotriene A4 hydrolase N-terminal domain"/>
    <property type="match status" value="1"/>
</dbReference>
<dbReference type="Pfam" id="PF17900">
    <property type="entry name" value="Peptidase_M1_N"/>
    <property type="match status" value="1"/>
</dbReference>
<dbReference type="GO" id="GO:0008270">
    <property type="term" value="F:zinc ion binding"/>
    <property type="evidence" value="ECO:0007669"/>
    <property type="project" value="TreeGrafter"/>
</dbReference>
<dbReference type="GeneID" id="20520756"/>
<dbReference type="GO" id="GO:0006508">
    <property type="term" value="P:proteolysis"/>
    <property type="evidence" value="ECO:0007669"/>
    <property type="project" value="InterPro"/>
</dbReference>
<dbReference type="GO" id="GO:0042277">
    <property type="term" value="F:peptide binding"/>
    <property type="evidence" value="ECO:0007669"/>
    <property type="project" value="TreeGrafter"/>
</dbReference>
<dbReference type="GO" id="GO:0043171">
    <property type="term" value="P:peptide catabolic process"/>
    <property type="evidence" value="ECO:0007669"/>
    <property type="project" value="TreeGrafter"/>
</dbReference>
<evidence type="ECO:0000259" key="1">
    <source>
        <dbReference type="Pfam" id="PF17900"/>
    </source>
</evidence>
<dbReference type="InterPro" id="IPR045357">
    <property type="entry name" value="Aminopeptidase_N-like_N"/>
</dbReference>
<dbReference type="PRINTS" id="PR00756">
    <property type="entry name" value="ALADIPTASE"/>
</dbReference>
<keyword evidence="2" id="KW-0031">Aminopeptidase</keyword>
<proteinExistence type="predicted"/>
<accession>I6ZH06</accession>
<name>I6ZH06_ENCRO</name>